<evidence type="ECO:0000256" key="1">
    <source>
        <dbReference type="ARBA" id="ARBA00022490"/>
    </source>
</evidence>
<dbReference type="GO" id="GO:0004518">
    <property type="term" value="F:nuclease activity"/>
    <property type="evidence" value="ECO:0007669"/>
    <property type="project" value="UniProtKB-KW"/>
</dbReference>
<accession>A0AAU8A2L8</accession>
<dbReference type="SMART" id="SM00732">
    <property type="entry name" value="YqgFc"/>
    <property type="match status" value="1"/>
</dbReference>
<dbReference type="Gene3D" id="3.30.420.140">
    <property type="entry name" value="YqgF/RNase H-like domain"/>
    <property type="match status" value="1"/>
</dbReference>
<evidence type="ECO:0000313" key="7">
    <source>
        <dbReference type="EMBL" id="XCC57938.1"/>
    </source>
</evidence>
<dbReference type="InterPro" id="IPR006641">
    <property type="entry name" value="YqgF/RNaseH-like_dom"/>
</dbReference>
<dbReference type="AlphaFoldDB" id="A0AAU8A2L8"/>
<evidence type="ECO:0000259" key="6">
    <source>
        <dbReference type="SMART" id="SM00732"/>
    </source>
</evidence>
<dbReference type="InterPro" id="IPR037027">
    <property type="entry name" value="YqgF/RNaseH-like_dom_sf"/>
</dbReference>
<name>A0AAU8A2L8_9BURK</name>
<dbReference type="EC" id="3.1.-.-" evidence="5"/>
<gene>
    <name evidence="7" type="primary">ruvX</name>
    <name evidence="7" type="ORF">NKE59_01225</name>
</gene>
<dbReference type="PANTHER" id="PTHR33317">
    <property type="entry name" value="POLYNUCLEOTIDYL TRANSFERASE, RIBONUCLEASE H-LIKE SUPERFAMILY PROTEIN"/>
    <property type="match status" value="1"/>
</dbReference>
<dbReference type="EMBL" id="CP099959">
    <property type="protein sequence ID" value="XCC57938.1"/>
    <property type="molecule type" value="Genomic_DNA"/>
</dbReference>
<feature type="domain" description="YqgF/RNase H-like" evidence="6">
    <location>
        <begin position="11"/>
        <end position="111"/>
    </location>
</feature>
<dbReference type="GO" id="GO:0016788">
    <property type="term" value="F:hydrolase activity, acting on ester bonds"/>
    <property type="evidence" value="ECO:0007669"/>
    <property type="project" value="UniProtKB-UniRule"/>
</dbReference>
<dbReference type="Pfam" id="PF03652">
    <property type="entry name" value="RuvX"/>
    <property type="match status" value="1"/>
</dbReference>
<dbReference type="NCBIfam" id="TIGR00250">
    <property type="entry name" value="RNAse_H_YqgF"/>
    <property type="match status" value="1"/>
</dbReference>
<keyword evidence="2 5" id="KW-0690">Ribosome biogenesis</keyword>
<protein>
    <recommendedName>
        <fullName evidence="5">Putative pre-16S rRNA nuclease</fullName>
        <ecNumber evidence="5">3.1.-.-</ecNumber>
    </recommendedName>
</protein>
<dbReference type="GO" id="GO:0000967">
    <property type="term" value="P:rRNA 5'-end processing"/>
    <property type="evidence" value="ECO:0007669"/>
    <property type="project" value="UniProtKB-UniRule"/>
</dbReference>
<keyword evidence="4 5" id="KW-0378">Hydrolase</keyword>
<dbReference type="HAMAP" id="MF_00651">
    <property type="entry name" value="Nuclease_YqgF"/>
    <property type="match status" value="1"/>
</dbReference>
<dbReference type="GO" id="GO:0005829">
    <property type="term" value="C:cytosol"/>
    <property type="evidence" value="ECO:0007669"/>
    <property type="project" value="TreeGrafter"/>
</dbReference>
<reference evidence="7" key="1">
    <citation type="submission" date="2022-06" db="EMBL/GenBank/DDBJ databases">
        <title>New Polynucleobacter species.</title>
        <authorList>
            <person name="Hahn M.W."/>
        </authorList>
    </citation>
    <scope>NUCLEOTIDE SEQUENCE</scope>
    <source>
        <strain evidence="7">UK-FUSCHL-C3</strain>
    </source>
</reference>
<comment type="function">
    <text evidence="5">Could be a nuclease involved in processing of the 5'-end of pre-16S rRNA.</text>
</comment>
<keyword evidence="1 5" id="KW-0963">Cytoplasm</keyword>
<evidence type="ECO:0000256" key="4">
    <source>
        <dbReference type="ARBA" id="ARBA00022801"/>
    </source>
</evidence>
<comment type="similarity">
    <text evidence="5">Belongs to the YqgF HJR family.</text>
</comment>
<evidence type="ECO:0000256" key="2">
    <source>
        <dbReference type="ARBA" id="ARBA00022517"/>
    </source>
</evidence>
<organism evidence="7">
    <name type="scientific">Polynucleobacter sp. UK-FUSCHL-C3</name>
    <dbReference type="NCBI Taxonomy" id="2955208"/>
    <lineage>
        <taxon>Bacteria</taxon>
        <taxon>Pseudomonadati</taxon>
        <taxon>Pseudomonadota</taxon>
        <taxon>Betaproteobacteria</taxon>
        <taxon>Burkholderiales</taxon>
        <taxon>Burkholderiaceae</taxon>
        <taxon>Polynucleobacter</taxon>
    </lineage>
</organism>
<keyword evidence="3 5" id="KW-0540">Nuclease</keyword>
<dbReference type="RefSeq" id="WP_353439067.1">
    <property type="nucleotide sequence ID" value="NZ_CP099959.1"/>
</dbReference>
<dbReference type="InterPro" id="IPR012337">
    <property type="entry name" value="RNaseH-like_sf"/>
</dbReference>
<dbReference type="SUPFAM" id="SSF53098">
    <property type="entry name" value="Ribonuclease H-like"/>
    <property type="match status" value="1"/>
</dbReference>
<dbReference type="PANTHER" id="PTHR33317:SF4">
    <property type="entry name" value="POLYNUCLEOTIDYL TRANSFERASE, RIBONUCLEASE H-LIKE SUPERFAMILY PROTEIN"/>
    <property type="match status" value="1"/>
</dbReference>
<dbReference type="InterPro" id="IPR005227">
    <property type="entry name" value="YqgF"/>
</dbReference>
<evidence type="ECO:0000256" key="5">
    <source>
        <dbReference type="HAMAP-Rule" id="MF_00651"/>
    </source>
</evidence>
<evidence type="ECO:0000256" key="3">
    <source>
        <dbReference type="ARBA" id="ARBA00022722"/>
    </source>
</evidence>
<proteinExistence type="inferred from homology"/>
<comment type="subcellular location">
    <subcellularLocation>
        <location evidence="5">Cytoplasm</location>
    </subcellularLocation>
</comment>
<sequence>MHDSSPIHKPLSVMAFDYGAKRIGVAVGNSLTKSAQNLPVILNAGEEQRFAAIAKIIANWAPDAIAVGLPLHPDGAEHAMTQKARRFGQQIGGRYSKPVYFVDERYSSVVLEGDVQYHESLDSHAAALILEQFFRERKF</sequence>
<dbReference type="CDD" id="cd16964">
    <property type="entry name" value="YqgF"/>
    <property type="match status" value="1"/>
</dbReference>